<evidence type="ECO:0000313" key="2">
    <source>
        <dbReference type="Proteomes" id="UP000516404"/>
    </source>
</evidence>
<gene>
    <name evidence="1" type="ORF">IDM49_05765</name>
</gene>
<dbReference type="KEGG" id="rter:IDM49_05765"/>
<evidence type="ECO:0000313" key="1">
    <source>
        <dbReference type="EMBL" id="QNV38746.1"/>
    </source>
</evidence>
<protein>
    <submittedName>
        <fullName evidence="1">Uncharacterized protein</fullName>
    </submittedName>
</protein>
<reference evidence="1 2" key="1">
    <citation type="submission" date="2020-09" db="EMBL/GenBank/DDBJ databases">
        <title>Investigation of environmental microbes.</title>
        <authorList>
            <person name="Ou Y."/>
            <person name="Kang Q."/>
        </authorList>
    </citation>
    <scope>NUCLEOTIDE SEQUENCE [LARGE SCALE GENOMIC DNA]</scope>
    <source>
        <strain evidence="1 2">KJZ-14</strain>
    </source>
</reference>
<name>A0A7H2BGF0_9MICC</name>
<dbReference type="RefSeq" id="WP_190725342.1">
    <property type="nucleotide sequence ID" value="NZ_CP061539.1"/>
</dbReference>
<dbReference type="EMBL" id="CP061539">
    <property type="protein sequence ID" value="QNV38746.1"/>
    <property type="molecule type" value="Genomic_DNA"/>
</dbReference>
<accession>A0A7H2BGF0</accession>
<proteinExistence type="predicted"/>
<organism evidence="1 2">
    <name type="scientific">Rothia terrae</name>
    <dbReference type="NCBI Taxonomy" id="396015"/>
    <lineage>
        <taxon>Bacteria</taxon>
        <taxon>Bacillati</taxon>
        <taxon>Actinomycetota</taxon>
        <taxon>Actinomycetes</taxon>
        <taxon>Micrococcales</taxon>
        <taxon>Micrococcaceae</taxon>
        <taxon>Rothia</taxon>
    </lineage>
</organism>
<sequence>MATNQMVTVASLQPEPRKTEPRYWFRRRNEDWFKGTRALARVSVTKMTDQLAEIARGMPNASEQKILSTYRAEQGITKENLRERANWERQHLR</sequence>
<dbReference type="AlphaFoldDB" id="A0A7H2BGF0"/>
<dbReference type="Proteomes" id="UP000516404">
    <property type="component" value="Chromosome"/>
</dbReference>
<dbReference type="GeneID" id="96623736"/>
<keyword evidence="2" id="KW-1185">Reference proteome</keyword>